<evidence type="ECO:0008006" key="4">
    <source>
        <dbReference type="Google" id="ProtNLM"/>
    </source>
</evidence>
<keyword evidence="1" id="KW-0732">Signal</keyword>
<dbReference type="RefSeq" id="WP_203992184.1">
    <property type="nucleotide sequence ID" value="NZ_BOOU01000081.1"/>
</dbReference>
<feature type="signal peptide" evidence="1">
    <location>
        <begin position="1"/>
        <end position="20"/>
    </location>
</feature>
<proteinExistence type="predicted"/>
<comment type="caution">
    <text evidence="2">The sequence shown here is derived from an EMBL/GenBank/DDBJ whole genome shotgun (WGS) entry which is preliminary data.</text>
</comment>
<protein>
    <recommendedName>
        <fullName evidence="4">DUF4871 domain-containing protein</fullName>
    </recommendedName>
</protein>
<evidence type="ECO:0000313" key="2">
    <source>
        <dbReference type="EMBL" id="GII80849.1"/>
    </source>
</evidence>
<dbReference type="AlphaFoldDB" id="A0A919V2L0"/>
<reference evidence="2" key="1">
    <citation type="submission" date="2021-01" db="EMBL/GenBank/DDBJ databases">
        <title>Whole genome shotgun sequence of Sphaerisporangium rufum NBRC 109079.</title>
        <authorList>
            <person name="Komaki H."/>
            <person name="Tamura T."/>
        </authorList>
    </citation>
    <scope>NUCLEOTIDE SEQUENCE</scope>
    <source>
        <strain evidence="2">NBRC 109079</strain>
    </source>
</reference>
<keyword evidence="3" id="KW-1185">Reference proteome</keyword>
<name>A0A919V2L0_9ACTN</name>
<dbReference type="EMBL" id="BOOU01000081">
    <property type="protein sequence ID" value="GII80849.1"/>
    <property type="molecule type" value="Genomic_DNA"/>
</dbReference>
<dbReference type="PROSITE" id="PS51257">
    <property type="entry name" value="PROKAR_LIPOPROTEIN"/>
    <property type="match status" value="1"/>
</dbReference>
<accession>A0A919V2L0</accession>
<organism evidence="2 3">
    <name type="scientific">Sphaerisporangium rufum</name>
    <dbReference type="NCBI Taxonomy" id="1381558"/>
    <lineage>
        <taxon>Bacteria</taxon>
        <taxon>Bacillati</taxon>
        <taxon>Actinomycetota</taxon>
        <taxon>Actinomycetes</taxon>
        <taxon>Streptosporangiales</taxon>
        <taxon>Streptosporangiaceae</taxon>
        <taxon>Sphaerisporangium</taxon>
    </lineage>
</organism>
<dbReference type="Proteomes" id="UP000655287">
    <property type="component" value="Unassembled WGS sequence"/>
</dbReference>
<evidence type="ECO:0000313" key="3">
    <source>
        <dbReference type="Proteomes" id="UP000655287"/>
    </source>
</evidence>
<sequence>MRRTTALLACLAAAACTAPAATTTAGRTAPASPVPAAATPAATAATPATSGRAIKGGCGTGTIRTGAAPSWATEGAPPDTPYVVGTAGEVLGYLFVRPLRAGKPTSPSNKILWYVRQAGEEMRLTIHPRGADRPVVRATFPAAIGPGEIYPSTVDVPGPGCWTVEFAWGSRRDSVDLRYRR</sequence>
<feature type="chain" id="PRO_5037527601" description="DUF4871 domain-containing protein" evidence="1">
    <location>
        <begin position="21"/>
        <end position="181"/>
    </location>
</feature>
<gene>
    <name evidence="2" type="ORF">Sru01_58310</name>
</gene>
<evidence type="ECO:0000256" key="1">
    <source>
        <dbReference type="SAM" id="SignalP"/>
    </source>
</evidence>